<reference evidence="7" key="1">
    <citation type="journal article" date="2019" name="Curr. Biol.">
        <title>Multiple Independent Origins of Apicomplexan-Like Parasites.</title>
        <authorList>
            <person name="Mathur V."/>
            <person name="Kolisko M."/>
            <person name="Hehenberger E."/>
            <person name="Irwin N.A.T."/>
            <person name="Leander B.S."/>
            <person name="Kristmundsson A."/>
            <person name="Freeman M.A."/>
            <person name="Keeling P.J."/>
        </authorList>
    </citation>
    <scope>NUCLEOTIDE SEQUENCE</scope>
</reference>
<keyword evidence="2 4" id="KW-0689">Ribosomal protein</keyword>
<dbReference type="GO" id="GO:0006412">
    <property type="term" value="P:translation"/>
    <property type="evidence" value="ECO:0007669"/>
    <property type="project" value="InterPro"/>
</dbReference>
<evidence type="ECO:0000256" key="2">
    <source>
        <dbReference type="ARBA" id="ARBA00022980"/>
    </source>
</evidence>
<dbReference type="InterPro" id="IPR020568">
    <property type="entry name" value="Ribosomal_Su5_D2-typ_SF"/>
</dbReference>
<dbReference type="EMBL" id="MK962129">
    <property type="protein sequence ID" value="QEH58553.1"/>
    <property type="molecule type" value="Genomic_DNA"/>
</dbReference>
<name>A0A5B9XVQ5_9ALVE</name>
<dbReference type="PROSITE" id="PS50881">
    <property type="entry name" value="S5_DSRBD"/>
    <property type="match status" value="1"/>
</dbReference>
<dbReference type="PANTHER" id="PTHR48277">
    <property type="entry name" value="MITOCHONDRIAL RIBOSOMAL PROTEIN S5"/>
    <property type="match status" value="1"/>
</dbReference>
<dbReference type="InterPro" id="IPR005324">
    <property type="entry name" value="Ribosomal_uS5_C"/>
</dbReference>
<protein>
    <submittedName>
        <fullName evidence="7">Ribosomal protein S5</fullName>
    </submittedName>
</protein>
<evidence type="ECO:0000313" key="7">
    <source>
        <dbReference type="EMBL" id="QEH58553.1"/>
    </source>
</evidence>
<accession>A0A5B9XVQ5</accession>
<dbReference type="GO" id="GO:1990904">
    <property type="term" value="C:ribonucleoprotein complex"/>
    <property type="evidence" value="ECO:0007669"/>
    <property type="project" value="UniProtKB-UniRule"/>
</dbReference>
<dbReference type="PANTHER" id="PTHR48277:SF1">
    <property type="entry name" value="MITOCHONDRIAL RIBOSOMAL PROTEIN S5"/>
    <property type="match status" value="1"/>
</dbReference>
<dbReference type="Pfam" id="PF03719">
    <property type="entry name" value="Ribosomal_S5_C"/>
    <property type="match status" value="1"/>
</dbReference>
<comment type="similarity">
    <text evidence="1 5">Belongs to the universal ribosomal protein uS5 family.</text>
</comment>
<dbReference type="SUPFAM" id="SSF54768">
    <property type="entry name" value="dsRNA-binding domain-like"/>
    <property type="match status" value="1"/>
</dbReference>
<dbReference type="GO" id="GO:0003735">
    <property type="term" value="F:structural constituent of ribosome"/>
    <property type="evidence" value="ECO:0007669"/>
    <property type="project" value="UniProtKB-UniRule"/>
</dbReference>
<dbReference type="Gene3D" id="3.30.230.10">
    <property type="match status" value="1"/>
</dbReference>
<feature type="domain" description="S5 DRBM" evidence="6">
    <location>
        <begin position="40"/>
        <end position="103"/>
    </location>
</feature>
<dbReference type="Pfam" id="PF00333">
    <property type="entry name" value="Ribosomal_S5"/>
    <property type="match status" value="1"/>
</dbReference>
<keyword evidence="3 4" id="KW-0687">Ribonucleoprotein</keyword>
<proteinExistence type="inferred from homology"/>
<dbReference type="InterPro" id="IPR000851">
    <property type="entry name" value="Ribosomal_uS5"/>
</dbReference>
<dbReference type="InterPro" id="IPR014721">
    <property type="entry name" value="Ribsml_uS5_D2-typ_fold_subgr"/>
</dbReference>
<evidence type="ECO:0000259" key="6">
    <source>
        <dbReference type="PROSITE" id="PS50881"/>
    </source>
</evidence>
<sequence length="195" mass="22703">MFIEGYIKDNTYIYLNLLNNLKQFNYIKYITINNTLFIENNYKTIHTSFISRTRKGGRFRRFKVLIISGNKNGWVSLGIGKNKYLNEALNQALFNINNNVILIGKNSQGHLNLFNKVKYKKSFILIKQRPLGFGNKGSNVVQNIFELGGVKDVLCKQLGSSNKLNTVKNIFNIFINKNVFKYKKDSIFKIFNYIY</sequence>
<evidence type="ECO:0000256" key="1">
    <source>
        <dbReference type="ARBA" id="ARBA00008945"/>
    </source>
</evidence>
<dbReference type="InterPro" id="IPR013810">
    <property type="entry name" value="Ribosomal_uS5_N"/>
</dbReference>
<evidence type="ECO:0000256" key="3">
    <source>
        <dbReference type="ARBA" id="ARBA00023274"/>
    </source>
</evidence>
<dbReference type="GO" id="GO:0005840">
    <property type="term" value="C:ribosome"/>
    <property type="evidence" value="ECO:0007669"/>
    <property type="project" value="UniProtKB-KW"/>
</dbReference>
<dbReference type="GO" id="GO:0003723">
    <property type="term" value="F:RNA binding"/>
    <property type="evidence" value="ECO:0007669"/>
    <property type="project" value="InterPro"/>
</dbReference>
<evidence type="ECO:0000256" key="4">
    <source>
        <dbReference type="PROSITE-ProRule" id="PRU00268"/>
    </source>
</evidence>
<dbReference type="AlphaFoldDB" id="A0A5B9XVQ5"/>
<dbReference type="SUPFAM" id="SSF54211">
    <property type="entry name" value="Ribosomal protein S5 domain 2-like"/>
    <property type="match status" value="1"/>
</dbReference>
<evidence type="ECO:0000256" key="5">
    <source>
        <dbReference type="RuleBase" id="RU003823"/>
    </source>
</evidence>
<gene>
    <name evidence="7" type="primary">rps5</name>
</gene>
<organism evidence="7">
    <name type="scientific">Piridium sociabile</name>
    <dbReference type="NCBI Taxonomy" id="2570542"/>
    <lineage>
        <taxon>Eukaryota</taxon>
        <taxon>Sar</taxon>
        <taxon>Alveolata</taxon>
        <taxon>Colpodellida</taxon>
        <taxon>Vitrellaceae</taxon>
        <taxon>Piridium</taxon>
    </lineage>
</organism>
<dbReference type="Gene3D" id="3.30.160.20">
    <property type="match status" value="1"/>
</dbReference>